<keyword evidence="2" id="KW-1185">Reference proteome</keyword>
<dbReference type="Pfam" id="PF07366">
    <property type="entry name" value="SnoaL"/>
    <property type="match status" value="1"/>
</dbReference>
<organism evidence="1 2">
    <name type="scientific">Nonomuraea salmonea</name>
    <dbReference type="NCBI Taxonomy" id="46181"/>
    <lineage>
        <taxon>Bacteria</taxon>
        <taxon>Bacillati</taxon>
        <taxon>Actinomycetota</taxon>
        <taxon>Actinomycetes</taxon>
        <taxon>Streptosporangiales</taxon>
        <taxon>Streptosporangiaceae</taxon>
        <taxon>Nonomuraea</taxon>
    </lineage>
</organism>
<proteinExistence type="predicted"/>
<accession>A0ABV5NI59</accession>
<dbReference type="PANTHER" id="PTHR38436">
    <property type="entry name" value="POLYKETIDE CYCLASE SNOAL-LIKE DOMAIN"/>
    <property type="match status" value="1"/>
</dbReference>
<name>A0ABV5NI59_9ACTN</name>
<dbReference type="InterPro" id="IPR032710">
    <property type="entry name" value="NTF2-like_dom_sf"/>
</dbReference>
<gene>
    <name evidence="1" type="ORF">ACFFR3_10280</name>
</gene>
<evidence type="ECO:0000313" key="2">
    <source>
        <dbReference type="Proteomes" id="UP001589568"/>
    </source>
</evidence>
<sequence>MFWDLKHRLNAAVNAHDIPRILTCYSEDAVYVTPGGLAEGHDQIEWMYQQTFQGFPDWHAAAWFELGDCENPAVTEWTYTGTHNGTLLMPGGREIEPTGRSISVRATCTSFVKDGKICTHREYYDQLELYSQLGFGLLELERMPA</sequence>
<reference evidence="1 2" key="1">
    <citation type="submission" date="2024-09" db="EMBL/GenBank/DDBJ databases">
        <authorList>
            <person name="Sun Q."/>
            <person name="Mori K."/>
        </authorList>
    </citation>
    <scope>NUCLEOTIDE SEQUENCE [LARGE SCALE GENOMIC DNA]</scope>
    <source>
        <strain evidence="1 2">JCM 3324</strain>
    </source>
</reference>
<dbReference type="SUPFAM" id="SSF54427">
    <property type="entry name" value="NTF2-like"/>
    <property type="match status" value="1"/>
</dbReference>
<dbReference type="Proteomes" id="UP001589568">
    <property type="component" value="Unassembled WGS sequence"/>
</dbReference>
<protein>
    <submittedName>
        <fullName evidence="1">Ester cyclase</fullName>
    </submittedName>
</protein>
<dbReference type="InterPro" id="IPR009959">
    <property type="entry name" value="Cyclase_SnoaL-like"/>
</dbReference>
<dbReference type="Gene3D" id="3.10.450.50">
    <property type="match status" value="1"/>
</dbReference>
<dbReference type="PANTHER" id="PTHR38436:SF1">
    <property type="entry name" value="ESTER CYCLASE"/>
    <property type="match status" value="1"/>
</dbReference>
<dbReference type="RefSeq" id="WP_345385366.1">
    <property type="nucleotide sequence ID" value="NZ_BAAAXS010000001.1"/>
</dbReference>
<dbReference type="EMBL" id="JBHMCF010000010">
    <property type="protein sequence ID" value="MFB9469892.1"/>
    <property type="molecule type" value="Genomic_DNA"/>
</dbReference>
<evidence type="ECO:0000313" key="1">
    <source>
        <dbReference type="EMBL" id="MFB9469892.1"/>
    </source>
</evidence>
<comment type="caution">
    <text evidence="1">The sequence shown here is derived from an EMBL/GenBank/DDBJ whole genome shotgun (WGS) entry which is preliminary data.</text>
</comment>